<keyword evidence="15" id="KW-0067">ATP-binding</keyword>
<dbReference type="PANTHER" id="PTHR48053:SF161">
    <property type="entry name" value="PROTEIN KINASE DOMAIN-CONTAINING PROTEIN"/>
    <property type="match status" value="1"/>
</dbReference>
<dbReference type="RefSeq" id="XP_004491533.1">
    <property type="nucleotide sequence ID" value="XM_004491476.3"/>
</dbReference>
<dbReference type="InterPro" id="IPR051716">
    <property type="entry name" value="Plant_RL_S/T_kinase"/>
</dbReference>
<evidence type="ECO:0000256" key="19">
    <source>
        <dbReference type="ARBA" id="ARBA00023180"/>
    </source>
</evidence>
<evidence type="ECO:0000256" key="9">
    <source>
        <dbReference type="ARBA" id="ARBA00022679"/>
    </source>
</evidence>
<evidence type="ECO:0000256" key="6">
    <source>
        <dbReference type="ARBA" id="ARBA00022527"/>
    </source>
</evidence>
<dbReference type="InterPro" id="IPR003591">
    <property type="entry name" value="Leu-rich_rpt_typical-subtyp"/>
</dbReference>
<dbReference type="GO" id="GO:0004674">
    <property type="term" value="F:protein serine/threonine kinase activity"/>
    <property type="evidence" value="ECO:0007669"/>
    <property type="project" value="UniProtKB-KW"/>
</dbReference>
<dbReference type="PRINTS" id="PR00019">
    <property type="entry name" value="LEURICHRPT"/>
</dbReference>
<dbReference type="SMART" id="SM00220">
    <property type="entry name" value="S_TKc"/>
    <property type="match status" value="1"/>
</dbReference>
<evidence type="ECO:0000256" key="11">
    <source>
        <dbReference type="ARBA" id="ARBA00022729"/>
    </source>
</evidence>
<keyword evidence="9" id="KW-0808">Transferase</keyword>
<dbReference type="STRING" id="3827.A0A1S2XMB8"/>
<dbReference type="SUPFAM" id="SSF52058">
    <property type="entry name" value="L domain-like"/>
    <property type="match status" value="1"/>
</dbReference>
<keyword evidence="6" id="KW-0723">Serine/threonine-protein kinase</keyword>
<dbReference type="KEGG" id="cam:101492613"/>
<dbReference type="GeneID" id="101492613"/>
<feature type="transmembrane region" description="Helical" evidence="22">
    <location>
        <begin position="596"/>
        <end position="617"/>
    </location>
</feature>
<dbReference type="Pfam" id="PF08263">
    <property type="entry name" value="LRRNT_2"/>
    <property type="match status" value="1"/>
</dbReference>
<comment type="subcellular location">
    <subcellularLocation>
        <location evidence="1">Cell membrane</location>
        <topology evidence="1">Single-pass membrane protein</topology>
    </subcellularLocation>
    <subcellularLocation>
        <location evidence="2">Membrane</location>
        <topology evidence="2">Single-pass type I membrane protein</topology>
    </subcellularLocation>
</comment>
<dbReference type="AlphaFoldDB" id="A0A1S2XMB8"/>
<dbReference type="InterPro" id="IPR001611">
    <property type="entry name" value="Leu-rich_rpt"/>
</dbReference>
<protein>
    <recommendedName>
        <fullName evidence="4">non-specific serine/threonine protein kinase</fullName>
        <ecNumber evidence="4">2.7.11.1</ecNumber>
    </recommendedName>
</protein>
<dbReference type="SUPFAM" id="SSF56112">
    <property type="entry name" value="Protein kinase-like (PK-like)"/>
    <property type="match status" value="1"/>
</dbReference>
<dbReference type="SMART" id="SM00369">
    <property type="entry name" value="LRR_TYP"/>
    <property type="match status" value="7"/>
</dbReference>
<keyword evidence="17 22" id="KW-0472">Membrane</keyword>
<evidence type="ECO:0000256" key="2">
    <source>
        <dbReference type="ARBA" id="ARBA00004479"/>
    </source>
</evidence>
<evidence type="ECO:0000256" key="15">
    <source>
        <dbReference type="ARBA" id="ARBA00022840"/>
    </source>
</evidence>
<dbReference type="GO" id="GO:0005524">
    <property type="term" value="F:ATP binding"/>
    <property type="evidence" value="ECO:0007669"/>
    <property type="project" value="UniProtKB-KW"/>
</dbReference>
<keyword evidence="19" id="KW-0325">Glycoprotein</keyword>
<keyword evidence="13" id="KW-0547">Nucleotide-binding</keyword>
<dbReference type="Pfam" id="PF00560">
    <property type="entry name" value="LRR_1"/>
    <property type="match status" value="3"/>
</dbReference>
<dbReference type="FunFam" id="3.80.10.10:FF:000270">
    <property type="entry name" value="Putative LRR receptor-like serine/threonine-protein kinase"/>
    <property type="match status" value="1"/>
</dbReference>
<dbReference type="InterPro" id="IPR000719">
    <property type="entry name" value="Prot_kinase_dom"/>
</dbReference>
<dbReference type="Pfam" id="PF00069">
    <property type="entry name" value="Pkinase"/>
    <property type="match status" value="1"/>
</dbReference>
<keyword evidence="7" id="KW-0597">Phosphoprotein</keyword>
<keyword evidence="12" id="KW-0677">Repeat</keyword>
<reference evidence="24" key="1">
    <citation type="journal article" date="2013" name="Nat. Biotechnol.">
        <title>Draft genome sequence of chickpea (Cicer arietinum) provides a resource for trait improvement.</title>
        <authorList>
            <person name="Varshney R.K."/>
            <person name="Song C."/>
            <person name="Saxena R.K."/>
            <person name="Azam S."/>
            <person name="Yu S."/>
            <person name="Sharpe A.G."/>
            <person name="Cannon S."/>
            <person name="Baek J."/>
            <person name="Rosen B.D."/>
            <person name="Tar'an B."/>
            <person name="Millan T."/>
            <person name="Zhang X."/>
            <person name="Ramsay L.D."/>
            <person name="Iwata A."/>
            <person name="Wang Y."/>
            <person name="Nelson W."/>
            <person name="Farmer A.D."/>
            <person name="Gaur P.M."/>
            <person name="Soderlund C."/>
            <person name="Penmetsa R.V."/>
            <person name="Xu C."/>
            <person name="Bharti A.K."/>
            <person name="He W."/>
            <person name="Winter P."/>
            <person name="Zhao S."/>
            <person name="Hane J.K."/>
            <person name="Carrasquilla-Garcia N."/>
            <person name="Condie J.A."/>
            <person name="Upadhyaya H.D."/>
            <person name="Luo M.C."/>
            <person name="Thudi M."/>
            <person name="Gowda C.L."/>
            <person name="Singh N.P."/>
            <person name="Lichtenzveig J."/>
            <person name="Gali K.K."/>
            <person name="Rubio J."/>
            <person name="Nadarajan N."/>
            <person name="Dolezel J."/>
            <person name="Bansal K.C."/>
            <person name="Xu X."/>
            <person name="Edwards D."/>
            <person name="Zhang G."/>
            <person name="Kahl G."/>
            <person name="Gil J."/>
            <person name="Singh K.B."/>
            <person name="Datta S.K."/>
            <person name="Jackson S.A."/>
            <person name="Wang J."/>
            <person name="Cook D.R."/>
        </authorList>
    </citation>
    <scope>NUCLEOTIDE SEQUENCE [LARGE SCALE GENOMIC DNA]</scope>
    <source>
        <strain evidence="24">cv. CDC Frontier</strain>
    </source>
</reference>
<keyword evidence="16 22" id="KW-1133">Transmembrane helix</keyword>
<sequence length="963" mass="106842">MSLSLSTLSLSHKIFSLTLLLLSINFIFFFPCCNSLDEQGQALITWKESLNMNSDALASWNLSNQTPCNWFGVHCNLQGEVVEINLKSLNLQGSLPSTFQPLMSLKVLILSSNNITGTIPKEIGDCQELIVIDLSENSLFGEIPEEICRLSKLQSLALHANSLEGNIPFKIGNLSSLVNLTLYDNKLSGEIPKSIGFLSKLQILRAGGNTNLQGEIPREIGNCTNLVTLGLAETGISGSLPSSIGMLKRIQTIAIYTTQMSGSIPEEIGNCSELQHLYLYQNSISGSIPHQIGELSRIQSLLLWKNNLTGRIPEELGKCKELSEIDLSENLLTGSIPISFGKLSNIQVLQLSNNQLSGIIPPEISNCTSLTELELDNNAISGEIPSVIGKLRSLTLFYAWKNKLTGKVPSSLSECQDLQELDLSYNKLTGSIPKQLFQLRNLTQLMLLSNDLSGLIPPDIGNCTSLNRLRLNQNRFVGTIPSEIANLKNLCFLDMNNNHLVGEIPSQFSGLSKLGVIDLSHNKLSGNLDALSKLQNLVSLNVSFNEFSGELPNTTLFWKLPLSDLTGNKGLHIPDGIVTSANRTRTKGHARISMNVVFFILLCISVVLTLLIIYVMVRVLIMNDWVMTLYYHYEFSINNIVKKLKESNIIEDGSSGVLYKVTIPKGHILAVKRVWSSADSGAFNSEIQMLRSIKHKNIIKLLGWGSNKKMMLQFYEYFPSLSSLLHGSKKGKLEWDTRYEAILGLAQALSYLHHDCVPSILHGDVKTTNVLLGPGWHPYLADFGMARFASEKGNKTNSKPFQRPSYSNSSYGYIDPELDSKQKINEKTDVYSFGVVLLEVLTGRHPLDPTLPEGTHLVQWVNNHLASNGDPSKVLDSKLRKTTEPTTMHEILQTLAVSLLCVNTRAYERPTMKDALAMLNQIRYFVEPSRMEDSDVLKEFSIDQRECVASHVPYISCFNFSIC</sequence>
<evidence type="ECO:0000256" key="12">
    <source>
        <dbReference type="ARBA" id="ARBA00022737"/>
    </source>
</evidence>
<dbReference type="PROSITE" id="PS51450">
    <property type="entry name" value="LRR"/>
    <property type="match status" value="2"/>
</dbReference>
<dbReference type="Gene3D" id="3.80.10.10">
    <property type="entry name" value="Ribonuclease Inhibitor"/>
    <property type="match status" value="3"/>
</dbReference>
<dbReference type="SUPFAM" id="SSF52047">
    <property type="entry name" value="RNI-like"/>
    <property type="match status" value="1"/>
</dbReference>
<organism evidence="24 25">
    <name type="scientific">Cicer arietinum</name>
    <name type="common">Chickpea</name>
    <name type="synonym">Garbanzo</name>
    <dbReference type="NCBI Taxonomy" id="3827"/>
    <lineage>
        <taxon>Eukaryota</taxon>
        <taxon>Viridiplantae</taxon>
        <taxon>Streptophyta</taxon>
        <taxon>Embryophyta</taxon>
        <taxon>Tracheophyta</taxon>
        <taxon>Spermatophyta</taxon>
        <taxon>Magnoliopsida</taxon>
        <taxon>eudicotyledons</taxon>
        <taxon>Gunneridae</taxon>
        <taxon>Pentapetalae</taxon>
        <taxon>rosids</taxon>
        <taxon>fabids</taxon>
        <taxon>Fabales</taxon>
        <taxon>Fabaceae</taxon>
        <taxon>Papilionoideae</taxon>
        <taxon>50 kb inversion clade</taxon>
        <taxon>NPAAA clade</taxon>
        <taxon>Hologalegina</taxon>
        <taxon>IRL clade</taxon>
        <taxon>Cicereae</taxon>
        <taxon>Cicer</taxon>
    </lineage>
</organism>
<dbReference type="Gene3D" id="1.10.510.10">
    <property type="entry name" value="Transferase(Phosphotransferase) domain 1"/>
    <property type="match status" value="1"/>
</dbReference>
<keyword evidence="11" id="KW-0732">Signal</keyword>
<keyword evidence="18" id="KW-0675">Receptor</keyword>
<evidence type="ECO:0000256" key="22">
    <source>
        <dbReference type="SAM" id="Phobius"/>
    </source>
</evidence>
<keyword evidence="24" id="KW-1185">Reference proteome</keyword>
<keyword evidence="14" id="KW-0418">Kinase</keyword>
<evidence type="ECO:0000256" key="14">
    <source>
        <dbReference type="ARBA" id="ARBA00022777"/>
    </source>
</evidence>
<evidence type="ECO:0000256" key="7">
    <source>
        <dbReference type="ARBA" id="ARBA00022553"/>
    </source>
</evidence>
<dbReference type="PROSITE" id="PS50011">
    <property type="entry name" value="PROTEIN_KINASE_DOM"/>
    <property type="match status" value="1"/>
</dbReference>
<dbReference type="Pfam" id="PF13855">
    <property type="entry name" value="LRR_8"/>
    <property type="match status" value="1"/>
</dbReference>
<dbReference type="Pfam" id="PF23598">
    <property type="entry name" value="LRR_14"/>
    <property type="match status" value="2"/>
</dbReference>
<evidence type="ECO:0000256" key="4">
    <source>
        <dbReference type="ARBA" id="ARBA00012513"/>
    </source>
</evidence>
<comment type="catalytic activity">
    <reaction evidence="21">
        <text>L-seryl-[protein] + ATP = O-phospho-L-seryl-[protein] + ADP + H(+)</text>
        <dbReference type="Rhea" id="RHEA:17989"/>
        <dbReference type="Rhea" id="RHEA-COMP:9863"/>
        <dbReference type="Rhea" id="RHEA-COMP:11604"/>
        <dbReference type="ChEBI" id="CHEBI:15378"/>
        <dbReference type="ChEBI" id="CHEBI:29999"/>
        <dbReference type="ChEBI" id="CHEBI:30616"/>
        <dbReference type="ChEBI" id="CHEBI:83421"/>
        <dbReference type="ChEBI" id="CHEBI:456216"/>
        <dbReference type="EC" id="2.7.11.1"/>
    </reaction>
</comment>
<dbReference type="eggNOG" id="ENOG502QSU9">
    <property type="taxonomic scope" value="Eukaryota"/>
</dbReference>
<dbReference type="PROSITE" id="PS00108">
    <property type="entry name" value="PROTEIN_KINASE_ST"/>
    <property type="match status" value="1"/>
</dbReference>
<gene>
    <name evidence="25" type="primary">LOC101492613</name>
</gene>
<dbReference type="FunFam" id="1.10.510.10:FF:000417">
    <property type="entry name" value="Leucine-rich repeat receptor-like protein kinase"/>
    <property type="match status" value="1"/>
</dbReference>
<evidence type="ECO:0000256" key="13">
    <source>
        <dbReference type="ARBA" id="ARBA00022741"/>
    </source>
</evidence>
<dbReference type="PaxDb" id="3827-XP_004491533.1"/>
<evidence type="ECO:0000256" key="8">
    <source>
        <dbReference type="ARBA" id="ARBA00022614"/>
    </source>
</evidence>
<dbReference type="Proteomes" id="UP000087171">
    <property type="component" value="Chromosome Ca2"/>
</dbReference>
<keyword evidence="10 22" id="KW-0812">Transmembrane</keyword>
<evidence type="ECO:0000256" key="1">
    <source>
        <dbReference type="ARBA" id="ARBA00004162"/>
    </source>
</evidence>
<reference evidence="25" key="2">
    <citation type="submission" date="2025-08" db="UniProtKB">
        <authorList>
            <consortium name="RefSeq"/>
        </authorList>
    </citation>
    <scope>IDENTIFICATION</scope>
    <source>
        <tissue evidence="25">Etiolated seedlings</tissue>
    </source>
</reference>
<evidence type="ECO:0000256" key="3">
    <source>
        <dbReference type="ARBA" id="ARBA00008684"/>
    </source>
</evidence>
<evidence type="ECO:0000256" key="5">
    <source>
        <dbReference type="ARBA" id="ARBA00022475"/>
    </source>
</evidence>
<dbReference type="FunFam" id="3.80.10.10:FF:000393">
    <property type="entry name" value="LRR receptor-like serine/threonine-protein kinase RCH1"/>
    <property type="match status" value="1"/>
</dbReference>
<dbReference type="Gene3D" id="3.30.200.20">
    <property type="entry name" value="Phosphorylase Kinase, domain 1"/>
    <property type="match status" value="1"/>
</dbReference>
<dbReference type="PANTHER" id="PTHR48053">
    <property type="entry name" value="LEUCINE RICH REPEAT FAMILY PROTEIN, EXPRESSED"/>
    <property type="match status" value="1"/>
</dbReference>
<dbReference type="InterPro" id="IPR032675">
    <property type="entry name" value="LRR_dom_sf"/>
</dbReference>
<dbReference type="EC" id="2.7.11.1" evidence="4"/>
<evidence type="ECO:0000256" key="20">
    <source>
        <dbReference type="ARBA" id="ARBA00047899"/>
    </source>
</evidence>
<proteinExistence type="inferred from homology"/>
<dbReference type="InterPro" id="IPR011009">
    <property type="entry name" value="Kinase-like_dom_sf"/>
</dbReference>
<evidence type="ECO:0000259" key="23">
    <source>
        <dbReference type="PROSITE" id="PS50011"/>
    </source>
</evidence>
<evidence type="ECO:0000256" key="10">
    <source>
        <dbReference type="ARBA" id="ARBA00022692"/>
    </source>
</evidence>
<comment type="similarity">
    <text evidence="3">Belongs to the protein kinase superfamily. Ser/Thr protein kinase family.</text>
</comment>
<feature type="domain" description="Protein kinase" evidence="23">
    <location>
        <begin position="644"/>
        <end position="926"/>
    </location>
</feature>
<evidence type="ECO:0000256" key="18">
    <source>
        <dbReference type="ARBA" id="ARBA00023170"/>
    </source>
</evidence>
<dbReference type="OrthoDB" id="676979at2759"/>
<dbReference type="InterPro" id="IPR008271">
    <property type="entry name" value="Ser/Thr_kinase_AS"/>
</dbReference>
<keyword evidence="8" id="KW-0433">Leucine-rich repeat</keyword>
<keyword evidence="5" id="KW-1003">Cell membrane</keyword>
<feature type="transmembrane region" description="Helical" evidence="22">
    <location>
        <begin position="12"/>
        <end position="30"/>
    </location>
</feature>
<dbReference type="InterPro" id="IPR013210">
    <property type="entry name" value="LRR_N_plant-typ"/>
</dbReference>
<accession>A0A1S2XMB8</accession>
<evidence type="ECO:0000313" key="24">
    <source>
        <dbReference type="Proteomes" id="UP000087171"/>
    </source>
</evidence>
<evidence type="ECO:0000313" key="25">
    <source>
        <dbReference type="RefSeq" id="XP_004491533.1"/>
    </source>
</evidence>
<dbReference type="FunFam" id="3.80.10.10:FF:001194">
    <property type="entry name" value="Leucine-rich receptor-like protein kinase family protein"/>
    <property type="match status" value="1"/>
</dbReference>
<evidence type="ECO:0000256" key="21">
    <source>
        <dbReference type="ARBA" id="ARBA00048679"/>
    </source>
</evidence>
<dbReference type="InterPro" id="IPR055414">
    <property type="entry name" value="LRR_R13L4/SHOC2-like"/>
</dbReference>
<name>A0A1S2XMB8_CICAR</name>
<evidence type="ECO:0000256" key="16">
    <source>
        <dbReference type="ARBA" id="ARBA00022989"/>
    </source>
</evidence>
<dbReference type="GO" id="GO:0005886">
    <property type="term" value="C:plasma membrane"/>
    <property type="evidence" value="ECO:0007669"/>
    <property type="project" value="UniProtKB-SubCell"/>
</dbReference>
<comment type="catalytic activity">
    <reaction evidence="20">
        <text>L-threonyl-[protein] + ATP = O-phospho-L-threonyl-[protein] + ADP + H(+)</text>
        <dbReference type="Rhea" id="RHEA:46608"/>
        <dbReference type="Rhea" id="RHEA-COMP:11060"/>
        <dbReference type="Rhea" id="RHEA-COMP:11605"/>
        <dbReference type="ChEBI" id="CHEBI:15378"/>
        <dbReference type="ChEBI" id="CHEBI:30013"/>
        <dbReference type="ChEBI" id="CHEBI:30616"/>
        <dbReference type="ChEBI" id="CHEBI:61977"/>
        <dbReference type="ChEBI" id="CHEBI:456216"/>
        <dbReference type="EC" id="2.7.11.1"/>
    </reaction>
</comment>
<evidence type="ECO:0000256" key="17">
    <source>
        <dbReference type="ARBA" id="ARBA00023136"/>
    </source>
</evidence>